<dbReference type="STRING" id="213810.RUM_07530"/>
<dbReference type="PATRIC" id="fig|213810.4.peg.645"/>
<dbReference type="EMBL" id="FP929052">
    <property type="protein sequence ID" value="CBL16949.1"/>
    <property type="molecule type" value="Genomic_DNA"/>
</dbReference>
<dbReference type="Proteomes" id="UP000007054">
    <property type="component" value="Chromosome"/>
</dbReference>
<proteinExistence type="predicted"/>
<dbReference type="Gene3D" id="3.30.1240.10">
    <property type="match status" value="1"/>
</dbReference>
<reference evidence="1" key="1">
    <citation type="submission" date="2010-03" db="EMBL/GenBank/DDBJ databases">
        <title>The genome sequence of Ruminococcus sp. 18P13.</title>
        <authorList>
            <consortium name="metaHIT consortium -- http://www.metahit.eu/"/>
            <person name="Pajon A."/>
            <person name="Turner K."/>
            <person name="Parkhill J."/>
            <person name="Bernalier A."/>
        </authorList>
    </citation>
    <scope>NUCLEOTIDE SEQUENCE [LARGE SCALE GENOMIC DNA]</scope>
    <source>
        <strain evidence="1">Type strain: 18P13</strain>
    </source>
</reference>
<dbReference type="GO" id="GO:0016791">
    <property type="term" value="F:phosphatase activity"/>
    <property type="evidence" value="ECO:0007669"/>
    <property type="project" value="TreeGrafter"/>
</dbReference>
<dbReference type="NCBIfam" id="TIGR00099">
    <property type="entry name" value="Cof-subfamily"/>
    <property type="match status" value="1"/>
</dbReference>
<dbReference type="Pfam" id="PF08282">
    <property type="entry name" value="Hydrolase_3"/>
    <property type="match status" value="1"/>
</dbReference>
<keyword evidence="1" id="KW-0378">Hydrolase</keyword>
<dbReference type="SFLD" id="SFLDG01140">
    <property type="entry name" value="C2.B:_Phosphomannomutase_and_P"/>
    <property type="match status" value="1"/>
</dbReference>
<keyword evidence="2" id="KW-1185">Reference proteome</keyword>
<dbReference type="InterPro" id="IPR006379">
    <property type="entry name" value="HAD-SF_hydro_IIB"/>
</dbReference>
<protein>
    <submittedName>
        <fullName evidence="1">HAD-superfamily hydrolase, subfamily IIB</fullName>
    </submittedName>
</protein>
<dbReference type="GeneID" id="83155545"/>
<organism evidence="1 2">
    <name type="scientific">Ruminococcus champanellensis (strain DSM 18848 / JCM 17042 / KCTC 15320 / 18P13)</name>
    <dbReference type="NCBI Taxonomy" id="213810"/>
    <lineage>
        <taxon>Bacteria</taxon>
        <taxon>Bacillati</taxon>
        <taxon>Bacillota</taxon>
        <taxon>Clostridia</taxon>
        <taxon>Eubacteriales</taxon>
        <taxon>Oscillospiraceae</taxon>
        <taxon>Ruminococcus</taxon>
    </lineage>
</organism>
<sequence length="268" mass="29524">MEIKLIACDLDGTLLDSRGRLSPENLDAIRRMTDKGYCFVPTSGRNREQIPQALQQFPGIRYLITLSGACVTQLPEGKALFRHPLSREHADRLLRIGKQQGAAVLLYTPEGVLLEHGALEQRQDRALLEDAIGICRPVEDAQAFCLAEDVQVEKAVFFCRDAAQETRLHQALDDGTFQLCVSAENCLEVTARGIHKATGIRALLLRLKLLPEQVLTIGDSGNDVSMLELTPNSFAVANAMPEAKRAARHLTVSNDQHVALRIARLLGI</sequence>
<dbReference type="BioCyc" id="RCHA213810:RUM_RS03630-MONOMER"/>
<dbReference type="KEGG" id="rch:RUM_07530"/>
<dbReference type="Gene3D" id="3.40.50.1000">
    <property type="entry name" value="HAD superfamily/HAD-like"/>
    <property type="match status" value="1"/>
</dbReference>
<dbReference type="InterPro" id="IPR000150">
    <property type="entry name" value="Cof"/>
</dbReference>
<dbReference type="SFLD" id="SFLDS00003">
    <property type="entry name" value="Haloacid_Dehalogenase"/>
    <property type="match status" value="1"/>
</dbReference>
<dbReference type="PANTHER" id="PTHR10000">
    <property type="entry name" value="PHOSPHOSERINE PHOSPHATASE"/>
    <property type="match status" value="1"/>
</dbReference>
<dbReference type="GO" id="GO:0005829">
    <property type="term" value="C:cytosol"/>
    <property type="evidence" value="ECO:0007669"/>
    <property type="project" value="TreeGrafter"/>
</dbReference>
<accession>D4LBF4</accession>
<evidence type="ECO:0000313" key="1">
    <source>
        <dbReference type="EMBL" id="CBL16949.1"/>
    </source>
</evidence>
<dbReference type="AlphaFoldDB" id="D4LBF4"/>
<dbReference type="PANTHER" id="PTHR10000:SF8">
    <property type="entry name" value="HAD SUPERFAMILY HYDROLASE-LIKE, TYPE 3"/>
    <property type="match status" value="1"/>
</dbReference>
<dbReference type="InterPro" id="IPR036412">
    <property type="entry name" value="HAD-like_sf"/>
</dbReference>
<dbReference type="SUPFAM" id="SSF56784">
    <property type="entry name" value="HAD-like"/>
    <property type="match status" value="1"/>
</dbReference>
<dbReference type="HOGENOM" id="CLU_044146_1_2_9"/>
<evidence type="ECO:0000313" key="2">
    <source>
        <dbReference type="Proteomes" id="UP000007054"/>
    </source>
</evidence>
<dbReference type="NCBIfam" id="TIGR01484">
    <property type="entry name" value="HAD-SF-IIB"/>
    <property type="match status" value="1"/>
</dbReference>
<gene>
    <name evidence="1" type="ordered locus">RUM_07530</name>
</gene>
<dbReference type="OrthoDB" id="9781413at2"/>
<dbReference type="InterPro" id="IPR023214">
    <property type="entry name" value="HAD_sf"/>
</dbReference>
<reference evidence="1" key="2">
    <citation type="submission" date="2010-03" db="EMBL/GenBank/DDBJ databases">
        <authorList>
            <person name="Pajon A."/>
        </authorList>
    </citation>
    <scope>NUCLEOTIDE SEQUENCE</scope>
    <source>
        <strain evidence="1">Type strain: 18P13</strain>
    </source>
</reference>
<name>D4LBF4_RUMC1</name>
<dbReference type="GO" id="GO:0000287">
    <property type="term" value="F:magnesium ion binding"/>
    <property type="evidence" value="ECO:0007669"/>
    <property type="project" value="TreeGrafter"/>
</dbReference>
<dbReference type="RefSeq" id="WP_015557856.1">
    <property type="nucleotide sequence ID" value="NC_021039.1"/>
</dbReference>